<evidence type="ECO:0000313" key="3">
    <source>
        <dbReference type="Proteomes" id="UP000275846"/>
    </source>
</evidence>
<evidence type="ECO:0000313" key="2">
    <source>
        <dbReference type="EMBL" id="VDL91339.1"/>
    </source>
</evidence>
<organism evidence="4">
    <name type="scientific">Schistocephalus solidus</name>
    <name type="common">Tapeworm</name>
    <dbReference type="NCBI Taxonomy" id="70667"/>
    <lineage>
        <taxon>Eukaryota</taxon>
        <taxon>Metazoa</taxon>
        <taxon>Spiralia</taxon>
        <taxon>Lophotrochozoa</taxon>
        <taxon>Platyhelminthes</taxon>
        <taxon>Cestoda</taxon>
        <taxon>Eucestoda</taxon>
        <taxon>Diphyllobothriidea</taxon>
        <taxon>Diphyllobothriidae</taxon>
        <taxon>Schistocephalus</taxon>
    </lineage>
</organism>
<keyword evidence="3" id="KW-1185">Reference proteome</keyword>
<dbReference type="Proteomes" id="UP000275846">
    <property type="component" value="Unassembled WGS sequence"/>
</dbReference>
<dbReference type="AlphaFoldDB" id="A0A183SL56"/>
<protein>
    <submittedName>
        <fullName evidence="2 4">Uncharacterized protein</fullName>
    </submittedName>
</protein>
<feature type="region of interest" description="Disordered" evidence="1">
    <location>
        <begin position="114"/>
        <end position="135"/>
    </location>
</feature>
<name>A0A183SL56_SCHSO</name>
<dbReference type="EMBL" id="UYSU01033064">
    <property type="protein sequence ID" value="VDL91339.1"/>
    <property type="molecule type" value="Genomic_DNA"/>
</dbReference>
<reference evidence="2 3" key="2">
    <citation type="submission" date="2018-11" db="EMBL/GenBank/DDBJ databases">
        <authorList>
            <consortium name="Pathogen Informatics"/>
        </authorList>
    </citation>
    <scope>NUCLEOTIDE SEQUENCE [LARGE SCALE GENOMIC DNA]</scope>
    <source>
        <strain evidence="2 3">NST_G2</strain>
    </source>
</reference>
<dbReference type="WBParaSite" id="SSLN_0000511301-mRNA-1">
    <property type="protein sequence ID" value="SSLN_0000511301-mRNA-1"/>
    <property type="gene ID" value="SSLN_0000511301"/>
</dbReference>
<evidence type="ECO:0000313" key="4">
    <source>
        <dbReference type="WBParaSite" id="SSLN_0000511301-mRNA-1"/>
    </source>
</evidence>
<feature type="compositionally biased region" description="Basic and acidic residues" evidence="1">
    <location>
        <begin position="114"/>
        <end position="126"/>
    </location>
</feature>
<evidence type="ECO:0000256" key="1">
    <source>
        <dbReference type="SAM" id="MobiDB-lite"/>
    </source>
</evidence>
<sequence length="135" mass="15109">MARVRHPFELLGTRLANIGTRSSGHPRVLRVANYFAQTKSQHRQWSGLREILARGSNRQQLDKPTATSTNTYIVAPAPTYTAFSVTTTTPPVITFLKSRRAVGYCHLHNPYHRPRDDDYGDHHHASADQSCGSIA</sequence>
<accession>A0A183SL56</accession>
<proteinExistence type="predicted"/>
<gene>
    <name evidence="2" type="ORF">SSLN_LOCUS4954</name>
</gene>
<reference evidence="4" key="1">
    <citation type="submission" date="2016-06" db="UniProtKB">
        <authorList>
            <consortium name="WormBaseParasite"/>
        </authorList>
    </citation>
    <scope>IDENTIFICATION</scope>
</reference>